<dbReference type="InterPro" id="IPR052037">
    <property type="entry name" value="LPS_export_LptA"/>
</dbReference>
<evidence type="ECO:0000259" key="3">
    <source>
        <dbReference type="Pfam" id="PF03968"/>
    </source>
</evidence>
<dbReference type="PANTHER" id="PTHR36504">
    <property type="entry name" value="LIPOPOLYSACCHARIDE EXPORT SYSTEM PROTEIN LPTA"/>
    <property type="match status" value="1"/>
</dbReference>
<protein>
    <recommendedName>
        <fullName evidence="3">Organic solvent tolerance-like N-terminal domain-containing protein</fullName>
    </recommendedName>
</protein>
<dbReference type="Pfam" id="PF03968">
    <property type="entry name" value="LptD_N"/>
    <property type="match status" value="1"/>
</dbReference>
<feature type="chain" id="PRO_5017438949" description="Organic solvent tolerance-like N-terminal domain-containing protein" evidence="2">
    <location>
        <begin position="23"/>
        <end position="158"/>
    </location>
</feature>
<evidence type="ECO:0000313" key="4">
    <source>
        <dbReference type="EMBL" id="RIY31670.1"/>
    </source>
</evidence>
<evidence type="ECO:0000256" key="1">
    <source>
        <dbReference type="ARBA" id="ARBA00022729"/>
    </source>
</evidence>
<dbReference type="GO" id="GO:0015920">
    <property type="term" value="P:lipopolysaccharide transport"/>
    <property type="evidence" value="ECO:0007669"/>
    <property type="project" value="TreeGrafter"/>
</dbReference>
<dbReference type="Proteomes" id="UP000266258">
    <property type="component" value="Unassembled WGS sequence"/>
</dbReference>
<dbReference type="RefSeq" id="WP_119497530.1">
    <property type="nucleotide sequence ID" value="NZ_NRJH01000057.1"/>
</dbReference>
<dbReference type="EMBL" id="NRJH01000057">
    <property type="protein sequence ID" value="RIY31670.1"/>
    <property type="molecule type" value="Genomic_DNA"/>
</dbReference>
<keyword evidence="5" id="KW-1185">Reference proteome</keyword>
<dbReference type="GO" id="GO:0030288">
    <property type="term" value="C:outer membrane-bounded periplasmic space"/>
    <property type="evidence" value="ECO:0007669"/>
    <property type="project" value="TreeGrafter"/>
</dbReference>
<dbReference type="OrthoDB" id="5678277at2"/>
<evidence type="ECO:0000256" key="2">
    <source>
        <dbReference type="SAM" id="SignalP"/>
    </source>
</evidence>
<dbReference type="InterPro" id="IPR005653">
    <property type="entry name" value="OstA-like_N"/>
</dbReference>
<reference evidence="4 5" key="1">
    <citation type="submission" date="2017-08" db="EMBL/GenBank/DDBJ databases">
        <title>Reclassification of Bisgaard taxon 37 and 44.</title>
        <authorList>
            <person name="Christensen H."/>
        </authorList>
    </citation>
    <scope>NUCLEOTIDE SEQUENCE [LARGE SCALE GENOMIC DNA]</scope>
    <source>
        <strain evidence="4 5">B96_4</strain>
    </source>
</reference>
<feature type="domain" description="Organic solvent tolerance-like N-terminal" evidence="3">
    <location>
        <begin position="30"/>
        <end position="137"/>
    </location>
</feature>
<organism evidence="4 5">
    <name type="scientific">Psittacicella melopsittaci</name>
    <dbReference type="NCBI Taxonomy" id="2028576"/>
    <lineage>
        <taxon>Bacteria</taxon>
        <taxon>Pseudomonadati</taxon>
        <taxon>Pseudomonadota</taxon>
        <taxon>Gammaproteobacteria</taxon>
        <taxon>Pasteurellales</taxon>
        <taxon>Psittacicellaceae</taxon>
        <taxon>Psittacicella</taxon>
    </lineage>
</organism>
<sequence length="158" mass="17145">MLKLFKYILASIILIFPLYSFANQGNTVSIKSNSQELEQLNDGNLRSVFVGNVVVVYNQTTTITADRVVVTSINGKRTIVATGKNVTVLNDEKNFKLVCERLQFDVNANLITANDGTATLNGNKITGKTLVYNTQTGNINASGNSGSQVITVINNVKE</sequence>
<dbReference type="AlphaFoldDB" id="A0A3A1Y2N2"/>
<keyword evidence="1 2" id="KW-0732">Signal</keyword>
<proteinExistence type="predicted"/>
<dbReference type="GO" id="GO:0017089">
    <property type="term" value="F:glycolipid transfer activity"/>
    <property type="evidence" value="ECO:0007669"/>
    <property type="project" value="TreeGrafter"/>
</dbReference>
<dbReference type="GO" id="GO:0009279">
    <property type="term" value="C:cell outer membrane"/>
    <property type="evidence" value="ECO:0007669"/>
    <property type="project" value="TreeGrafter"/>
</dbReference>
<name>A0A3A1Y2N2_9GAMM</name>
<dbReference type="PANTHER" id="PTHR36504:SF1">
    <property type="entry name" value="LIPOPOLYSACCHARIDE EXPORT SYSTEM PROTEIN LPTA"/>
    <property type="match status" value="1"/>
</dbReference>
<evidence type="ECO:0000313" key="5">
    <source>
        <dbReference type="Proteomes" id="UP000266258"/>
    </source>
</evidence>
<gene>
    <name evidence="4" type="ORF">CJP74_06625</name>
</gene>
<feature type="signal peptide" evidence="2">
    <location>
        <begin position="1"/>
        <end position="22"/>
    </location>
</feature>
<dbReference type="Gene3D" id="2.60.450.10">
    <property type="entry name" value="Lipopolysaccharide (LPS) transport protein A like domain"/>
    <property type="match status" value="1"/>
</dbReference>
<comment type="caution">
    <text evidence="4">The sequence shown here is derived from an EMBL/GenBank/DDBJ whole genome shotgun (WGS) entry which is preliminary data.</text>
</comment>
<accession>A0A3A1Y2N2</accession>